<organism evidence="2 3">
    <name type="scientific">Xylaria bambusicola</name>
    <dbReference type="NCBI Taxonomy" id="326684"/>
    <lineage>
        <taxon>Eukaryota</taxon>
        <taxon>Fungi</taxon>
        <taxon>Dikarya</taxon>
        <taxon>Ascomycota</taxon>
        <taxon>Pezizomycotina</taxon>
        <taxon>Sordariomycetes</taxon>
        <taxon>Xylariomycetidae</taxon>
        <taxon>Xylariales</taxon>
        <taxon>Xylariaceae</taxon>
        <taxon>Xylaria</taxon>
    </lineage>
</organism>
<dbReference type="Gene3D" id="3.20.20.80">
    <property type="entry name" value="Glycosidases"/>
    <property type="match status" value="1"/>
</dbReference>
<comment type="caution">
    <text evidence="2">The sequence shown here is derived from an EMBL/GenBank/DDBJ whole genome shotgun (WGS) entry which is preliminary data.</text>
</comment>
<dbReference type="SUPFAM" id="SSF51445">
    <property type="entry name" value="(Trans)glycosidases"/>
    <property type="match status" value="1"/>
</dbReference>
<protein>
    <recommendedName>
        <fullName evidence="4">Glycoside hydrolase family 5 domain-containing protein</fullName>
    </recommendedName>
</protein>
<feature type="chain" id="PRO_5042834992" description="Glycoside hydrolase family 5 domain-containing protein" evidence="1">
    <location>
        <begin position="20"/>
        <end position="215"/>
    </location>
</feature>
<dbReference type="Proteomes" id="UP001305414">
    <property type="component" value="Unassembled WGS sequence"/>
</dbReference>
<gene>
    <name evidence="2" type="ORF">RRF57_009960</name>
</gene>
<dbReference type="EMBL" id="JAWHQM010000039">
    <property type="protein sequence ID" value="KAK5634246.1"/>
    <property type="molecule type" value="Genomic_DNA"/>
</dbReference>
<accession>A0AAN7UWJ0</accession>
<sequence length="215" mass="23674">MKHLEITSALLTLTRLASASISEEHVSAGTATVNLAKSTGEARFLGSGFIYGWPDNGTSANHLIPDYLVTGLKFNANRAGGAQIAAKGWATGGYKGYLGRFDSALSNYRTTRKYGGEFILLPHDLWGADGGQGSASPYPGDNGNWTNMEAFWNQTIKDLKANDMLDGLVVDIWNEPDIDTFWTRSWAQYIEYYVRATKLIRQVVPVSLSCPEQRR</sequence>
<keyword evidence="1" id="KW-0732">Signal</keyword>
<evidence type="ECO:0000313" key="2">
    <source>
        <dbReference type="EMBL" id="KAK5634246.1"/>
    </source>
</evidence>
<dbReference type="InterPro" id="IPR017853">
    <property type="entry name" value="GH"/>
</dbReference>
<name>A0AAN7UWJ0_9PEZI</name>
<evidence type="ECO:0008006" key="4">
    <source>
        <dbReference type="Google" id="ProtNLM"/>
    </source>
</evidence>
<dbReference type="AlphaFoldDB" id="A0AAN7UWJ0"/>
<proteinExistence type="predicted"/>
<evidence type="ECO:0000256" key="1">
    <source>
        <dbReference type="SAM" id="SignalP"/>
    </source>
</evidence>
<reference evidence="2 3" key="1">
    <citation type="submission" date="2023-10" db="EMBL/GenBank/DDBJ databases">
        <title>Draft genome sequence of Xylaria bambusicola isolate GMP-LS, the root and basal stem rot pathogen of sugarcane in Indonesia.</title>
        <authorList>
            <person name="Selvaraj P."/>
            <person name="Muralishankar V."/>
            <person name="Muruganantham S."/>
            <person name="Sp S."/>
            <person name="Haryani S."/>
            <person name="Lau K.J.X."/>
            <person name="Naqvi N.I."/>
        </authorList>
    </citation>
    <scope>NUCLEOTIDE SEQUENCE [LARGE SCALE GENOMIC DNA]</scope>
    <source>
        <strain evidence="2">GMP-LS</strain>
    </source>
</reference>
<feature type="signal peptide" evidence="1">
    <location>
        <begin position="1"/>
        <end position="19"/>
    </location>
</feature>
<evidence type="ECO:0000313" key="3">
    <source>
        <dbReference type="Proteomes" id="UP001305414"/>
    </source>
</evidence>
<keyword evidence="3" id="KW-1185">Reference proteome</keyword>